<dbReference type="EMBL" id="AOMF01000157">
    <property type="protein sequence ID" value="EMA52392.1"/>
    <property type="molecule type" value="Genomic_DNA"/>
</dbReference>
<dbReference type="Proteomes" id="UP000011680">
    <property type="component" value="Unassembled WGS sequence"/>
</dbReference>
<organism evidence="1 2">
    <name type="scientific">Halococcus thailandensis JCM 13552</name>
    <dbReference type="NCBI Taxonomy" id="1227457"/>
    <lineage>
        <taxon>Archaea</taxon>
        <taxon>Methanobacteriati</taxon>
        <taxon>Methanobacteriota</taxon>
        <taxon>Stenosarchaea group</taxon>
        <taxon>Halobacteria</taxon>
        <taxon>Halobacteriales</taxon>
        <taxon>Halococcaceae</taxon>
        <taxon>Halococcus</taxon>
    </lineage>
</organism>
<dbReference type="AlphaFoldDB" id="M0N363"/>
<comment type="caution">
    <text evidence="1">The sequence shown here is derived from an EMBL/GenBank/DDBJ whole genome shotgun (WGS) entry which is preliminary data.</text>
</comment>
<proteinExistence type="predicted"/>
<sequence length="42" mass="4774">MAKDVRVEVTDEQYERLNDVKEAHGLTWRGMLILAANELSGD</sequence>
<protein>
    <submittedName>
        <fullName evidence="1">Uncharacterized protein</fullName>
    </submittedName>
</protein>
<gene>
    <name evidence="1" type="ORF">C451_11788</name>
</gene>
<evidence type="ECO:0000313" key="1">
    <source>
        <dbReference type="EMBL" id="EMA52392.1"/>
    </source>
</evidence>
<name>M0N363_9EURY</name>
<dbReference type="RefSeq" id="WP_007740685.1">
    <property type="nucleotide sequence ID" value="NZ_AOMF01000157.1"/>
</dbReference>
<dbReference type="PATRIC" id="fig|1227457.3.peg.2229"/>
<accession>M0N363</accession>
<evidence type="ECO:0000313" key="2">
    <source>
        <dbReference type="Proteomes" id="UP000011680"/>
    </source>
</evidence>
<keyword evidence="2" id="KW-1185">Reference proteome</keyword>
<reference evidence="1 2" key="1">
    <citation type="journal article" date="2014" name="PLoS Genet.">
        <title>Phylogenetically driven sequencing of extremely halophilic archaea reveals strategies for static and dynamic osmo-response.</title>
        <authorList>
            <person name="Becker E.A."/>
            <person name="Seitzer P.M."/>
            <person name="Tritt A."/>
            <person name="Larsen D."/>
            <person name="Krusor M."/>
            <person name="Yao A.I."/>
            <person name="Wu D."/>
            <person name="Madern D."/>
            <person name="Eisen J.A."/>
            <person name="Darling A.E."/>
            <person name="Facciotti M.T."/>
        </authorList>
    </citation>
    <scope>NUCLEOTIDE SEQUENCE [LARGE SCALE GENOMIC DNA]</scope>
    <source>
        <strain evidence="1 2">JCM 13552</strain>
    </source>
</reference>